<feature type="transmembrane region" description="Helical" evidence="8">
    <location>
        <begin position="1023"/>
        <end position="1046"/>
    </location>
</feature>
<dbReference type="SUPFAM" id="SSF49265">
    <property type="entry name" value="Fibronectin type III"/>
    <property type="match status" value="1"/>
</dbReference>
<dbReference type="SMART" id="SM00241">
    <property type="entry name" value="ZP"/>
    <property type="match status" value="1"/>
</dbReference>
<feature type="domain" description="EGF-like" evidence="9">
    <location>
        <begin position="297"/>
        <end position="333"/>
    </location>
</feature>
<dbReference type="FunFam" id="2.10.25.10:FF:000066">
    <property type="entry name" value="FAT atypical cadherin 4"/>
    <property type="match status" value="2"/>
</dbReference>
<name>A0A6P5AQ14_BRABE</name>
<dbReference type="KEGG" id="bbel:109485145"/>
<feature type="region of interest" description="Disordered" evidence="7">
    <location>
        <begin position="46"/>
        <end position="92"/>
    </location>
</feature>
<dbReference type="InterPro" id="IPR042235">
    <property type="entry name" value="ZP-C_dom"/>
</dbReference>
<dbReference type="PROSITE" id="PS50026">
    <property type="entry name" value="EGF_3"/>
    <property type="match status" value="5"/>
</dbReference>
<evidence type="ECO:0000313" key="13">
    <source>
        <dbReference type="RefSeq" id="XP_019644136.1"/>
    </source>
</evidence>
<dbReference type="InterPro" id="IPR000152">
    <property type="entry name" value="EGF-type_Asp/Asn_hydroxyl_site"/>
</dbReference>
<dbReference type="InterPro" id="IPR024731">
    <property type="entry name" value="NELL2-like_EGF"/>
</dbReference>
<dbReference type="FunFam" id="2.10.25.10:FF:000038">
    <property type="entry name" value="Fibrillin 2"/>
    <property type="match status" value="1"/>
</dbReference>
<dbReference type="Gene3D" id="2.60.40.4100">
    <property type="entry name" value="Zona pellucida, ZP-C domain"/>
    <property type="match status" value="1"/>
</dbReference>
<feature type="domain" description="Fibronectin type-III" evidence="10">
    <location>
        <begin position="623"/>
        <end position="714"/>
    </location>
</feature>
<evidence type="ECO:0000256" key="1">
    <source>
        <dbReference type="ARBA" id="ARBA00022536"/>
    </source>
</evidence>
<keyword evidence="1 6" id="KW-0245">EGF-like domain</keyword>
<dbReference type="AlphaFoldDB" id="A0A6P5AQ14"/>
<feature type="disulfide bond" evidence="6">
    <location>
        <begin position="473"/>
        <end position="483"/>
    </location>
</feature>
<dbReference type="InterPro" id="IPR003961">
    <property type="entry name" value="FN3_dom"/>
</dbReference>
<dbReference type="Pfam" id="PF00008">
    <property type="entry name" value="EGF"/>
    <property type="match status" value="2"/>
</dbReference>
<accession>A0A6P5AQ14</accession>
<proteinExistence type="predicted"/>
<dbReference type="Gene3D" id="2.60.40.10">
    <property type="entry name" value="Immunoglobulins"/>
    <property type="match status" value="1"/>
</dbReference>
<feature type="domain" description="EGF-like" evidence="9">
    <location>
        <begin position="469"/>
        <end position="507"/>
    </location>
</feature>
<organism evidence="12 13">
    <name type="scientific">Branchiostoma belcheri</name>
    <name type="common">Amphioxus</name>
    <dbReference type="NCBI Taxonomy" id="7741"/>
    <lineage>
        <taxon>Eukaryota</taxon>
        <taxon>Metazoa</taxon>
        <taxon>Chordata</taxon>
        <taxon>Cephalochordata</taxon>
        <taxon>Leptocardii</taxon>
        <taxon>Amphioxiformes</taxon>
        <taxon>Branchiostomatidae</taxon>
        <taxon>Branchiostoma</taxon>
    </lineage>
</organism>
<dbReference type="SUPFAM" id="SSF57196">
    <property type="entry name" value="EGF/Laminin"/>
    <property type="match status" value="2"/>
</dbReference>
<feature type="domain" description="EGF-like" evidence="9">
    <location>
        <begin position="551"/>
        <end position="583"/>
    </location>
</feature>
<dbReference type="InterPro" id="IPR001881">
    <property type="entry name" value="EGF-like_Ca-bd_dom"/>
</dbReference>
<evidence type="ECO:0000256" key="5">
    <source>
        <dbReference type="ARBA" id="ARBA00023180"/>
    </source>
</evidence>
<dbReference type="RefSeq" id="XP_019644136.1">
    <property type="nucleotide sequence ID" value="XM_019788577.1"/>
</dbReference>
<keyword evidence="8" id="KW-0472">Membrane</keyword>
<dbReference type="SMART" id="SM00179">
    <property type="entry name" value="EGF_CA"/>
    <property type="match status" value="6"/>
</dbReference>
<evidence type="ECO:0000256" key="3">
    <source>
        <dbReference type="ARBA" id="ARBA00022737"/>
    </source>
</evidence>
<dbReference type="GeneID" id="109485145"/>
<dbReference type="PRINTS" id="PR00023">
    <property type="entry name" value="ZPELLUCIDA"/>
</dbReference>
<dbReference type="PROSITE" id="PS00022">
    <property type="entry name" value="EGF_1"/>
    <property type="match status" value="3"/>
</dbReference>
<keyword evidence="3" id="KW-0677">Repeat</keyword>
<dbReference type="Pfam" id="PF21795">
    <property type="entry name" value="JAG1-like_EGF2"/>
    <property type="match status" value="1"/>
</dbReference>
<evidence type="ECO:0000259" key="11">
    <source>
        <dbReference type="PROSITE" id="PS51034"/>
    </source>
</evidence>
<dbReference type="PROSITE" id="PS51034">
    <property type="entry name" value="ZP_2"/>
    <property type="match status" value="1"/>
</dbReference>
<dbReference type="PANTHER" id="PTHR14002:SF43">
    <property type="entry name" value="DELTA-LIKE PROTEIN"/>
    <property type="match status" value="1"/>
</dbReference>
<evidence type="ECO:0000256" key="7">
    <source>
        <dbReference type="SAM" id="MobiDB-lite"/>
    </source>
</evidence>
<dbReference type="InterPro" id="IPR055355">
    <property type="entry name" value="ZP-C"/>
</dbReference>
<dbReference type="InterPro" id="IPR001507">
    <property type="entry name" value="ZP_dom"/>
</dbReference>
<feature type="disulfide bond" evidence="6">
    <location>
        <begin position="497"/>
        <end position="506"/>
    </location>
</feature>
<dbReference type="OrthoDB" id="9987373at2759"/>
<sequence length="1085" mass="118876">MPCMYRRTAKGAQGASDSTTWATSGTCWGTPRVTCGQRTLPTWRRIDGRGEDLWSTAPQPDDDDDVPTTPDLDPTGTQPEPQKSSKSHVESDLISQVTYRTSGDRMDPRVSVPMGLLVLGVMATCVTGQEQPVYLTTAVHWEFYKVPVVGKMSNTNIRTTCLDAGMRYSCWHSGVQCTRWWTLGCPTYDDTSIDCRIIWYLTSFLCGNVDPEYCQPLDDIFVYIYGLDSRDSSWGINYDTNQRGLYGADYSNKYALCAVAPSCEASPCLHGNCTDVVGGSVNYNCTCESGWGGSNCDQITCEASPCSEHGTCTDGDEGYICTCENRWGGRNCDEPPDVYLHTYNNWAFYKVRAIGTMTNANVKTACEAVGMRYPCYYTGPTSGCTYHWTTGCITYSKQPVGVCETLRILQQEICGVIYEWGNHCEALDDTFVYHHNYFNNIGAFGNDYDLGKTYMNGVNYENMYALCAVATSCVASPCEHGTCADAVGDLRNYTCTCESGWAGIHCDQEVIDECADGTHDCHTHATCTDTPGGFTCTCNAGYSGDGNTCTDHCDPNPCQNGGVCNNTGDSYTCECVDGWGGPTCETDHCDPNPCQNGGVCSSAGESYTCECADGWGGTTCETGLSDLTFSDIEMDRMTVSWTASADLDITRYRLRYRHAGASYQDLSPPPAPGDTTAIVRGLWADTEYNFTLTAFGEDDEQIGEISGTETTAEVIVNVDCHQDHMSVTFPVAALTEVDVESLHLVDENCRSTISETDPPVVTLRTGLQECGTTQEVSSQEKLIFSNEVFGSPVVHENGAMRGAPFSKKFQCEFVRQYVVSQDQNILFNIPPPRVQVRNAENQFTFEMHMFPSADFADTYTSDDYPVQVTPSDQLHFGLSVDSPLDNLELFALHCLATPSDDPEASPSVNIIQEGCHIDTTLQLNNALSNDMALYYSIQSFTFPNVEPPSLVYIHCTMVVCFKDNPDSRCSDGCIPARRRRRAVSDMSDARVRRASETDETVTISQGPFKVVGGEKQASAVPTVGIAVGTAAGIAGVLLMVVAVFLVRKRRGRDVKEQVEDRVGFDNYSFELWGKGKTANVTPKPE</sequence>
<dbReference type="InterPro" id="IPR013783">
    <property type="entry name" value="Ig-like_fold"/>
</dbReference>
<feature type="domain" description="EGF-like" evidence="9">
    <location>
        <begin position="585"/>
        <end position="621"/>
    </location>
</feature>
<dbReference type="PANTHER" id="PTHR14002">
    <property type="entry name" value="ENDOGLIN/TGF-BETA RECEPTOR TYPE III"/>
    <property type="match status" value="1"/>
</dbReference>
<evidence type="ECO:0000256" key="6">
    <source>
        <dbReference type="PROSITE-ProRule" id="PRU00076"/>
    </source>
</evidence>
<feature type="disulfide bond" evidence="6">
    <location>
        <begin position="323"/>
        <end position="332"/>
    </location>
</feature>
<feature type="domain" description="EGF-like" evidence="9">
    <location>
        <begin position="510"/>
        <end position="550"/>
    </location>
</feature>
<dbReference type="CDD" id="cd00054">
    <property type="entry name" value="EGF_CA"/>
    <property type="match status" value="4"/>
</dbReference>
<gene>
    <name evidence="13" type="primary">LOC109485145</name>
</gene>
<dbReference type="PROSITE" id="PS00010">
    <property type="entry name" value="ASX_HYDROXYL"/>
    <property type="match status" value="1"/>
</dbReference>
<dbReference type="Pfam" id="PF12947">
    <property type="entry name" value="EGF_3"/>
    <property type="match status" value="1"/>
</dbReference>
<dbReference type="SUPFAM" id="SSF57184">
    <property type="entry name" value="Growth factor receptor domain"/>
    <property type="match status" value="1"/>
</dbReference>
<keyword evidence="2" id="KW-0732">Signal</keyword>
<comment type="caution">
    <text evidence="6">Lacks conserved residue(s) required for the propagation of feature annotation.</text>
</comment>
<dbReference type="PROSITE" id="PS50853">
    <property type="entry name" value="FN3"/>
    <property type="match status" value="1"/>
</dbReference>
<dbReference type="InterPro" id="IPR009030">
    <property type="entry name" value="Growth_fac_rcpt_cys_sf"/>
</dbReference>
<keyword evidence="5" id="KW-0325">Glycoprotein</keyword>
<dbReference type="Gene3D" id="2.10.25.10">
    <property type="entry name" value="Laminin"/>
    <property type="match status" value="6"/>
</dbReference>
<evidence type="ECO:0000256" key="2">
    <source>
        <dbReference type="ARBA" id="ARBA00022729"/>
    </source>
</evidence>
<feature type="region of interest" description="Disordered" evidence="7">
    <location>
        <begin position="1"/>
        <end position="23"/>
    </location>
</feature>
<feature type="compositionally biased region" description="Low complexity" evidence="7">
    <location>
        <begin position="67"/>
        <end position="77"/>
    </location>
</feature>
<dbReference type="SMART" id="SM00181">
    <property type="entry name" value="EGF"/>
    <property type="match status" value="6"/>
</dbReference>
<protein>
    <submittedName>
        <fullName evidence="13">Uncharacterized protein LOC109485145</fullName>
    </submittedName>
</protein>
<dbReference type="Proteomes" id="UP000515135">
    <property type="component" value="Unplaced"/>
</dbReference>
<keyword evidence="8" id="KW-0812">Transmembrane</keyword>
<dbReference type="SMART" id="SM00060">
    <property type="entry name" value="FN3"/>
    <property type="match status" value="1"/>
</dbReference>
<evidence type="ECO:0000259" key="10">
    <source>
        <dbReference type="PROSITE" id="PS50853"/>
    </source>
</evidence>
<dbReference type="InterPro" id="IPR036116">
    <property type="entry name" value="FN3_sf"/>
</dbReference>
<evidence type="ECO:0000256" key="4">
    <source>
        <dbReference type="ARBA" id="ARBA00023157"/>
    </source>
</evidence>
<dbReference type="Gene3D" id="2.60.40.3210">
    <property type="entry name" value="Zona pellucida, ZP-N domain"/>
    <property type="match status" value="1"/>
</dbReference>
<evidence type="ECO:0000256" key="8">
    <source>
        <dbReference type="SAM" id="Phobius"/>
    </source>
</evidence>
<dbReference type="InterPro" id="IPR048290">
    <property type="entry name" value="ZP_chr"/>
</dbReference>
<reference evidence="13" key="1">
    <citation type="submission" date="2025-08" db="UniProtKB">
        <authorList>
            <consortium name="RefSeq"/>
        </authorList>
    </citation>
    <scope>IDENTIFICATION</scope>
    <source>
        <tissue evidence="13">Gonad</tissue>
    </source>
</reference>
<feature type="disulfide bond" evidence="6">
    <location>
        <begin position="478"/>
        <end position="495"/>
    </location>
</feature>
<dbReference type="Pfam" id="PF00100">
    <property type="entry name" value="Zona_pellucida"/>
    <property type="match status" value="1"/>
</dbReference>
<keyword evidence="8" id="KW-1133">Transmembrane helix</keyword>
<dbReference type="GO" id="GO:0005509">
    <property type="term" value="F:calcium ion binding"/>
    <property type="evidence" value="ECO:0007669"/>
    <property type="project" value="InterPro"/>
</dbReference>
<keyword evidence="12" id="KW-1185">Reference proteome</keyword>
<evidence type="ECO:0000313" key="12">
    <source>
        <dbReference type="Proteomes" id="UP000515135"/>
    </source>
</evidence>
<feature type="domain" description="ZP" evidence="11">
    <location>
        <begin position="719"/>
        <end position="976"/>
    </location>
</feature>
<evidence type="ECO:0000259" key="9">
    <source>
        <dbReference type="PROSITE" id="PS50026"/>
    </source>
</evidence>
<dbReference type="Pfam" id="PF00041">
    <property type="entry name" value="fn3"/>
    <property type="match status" value="1"/>
</dbReference>
<dbReference type="InterPro" id="IPR000742">
    <property type="entry name" value="EGF"/>
</dbReference>
<feature type="disulfide bond" evidence="6">
    <location>
        <begin position="611"/>
        <end position="620"/>
    </location>
</feature>
<keyword evidence="4 6" id="KW-1015">Disulfide bond</keyword>
<dbReference type="PROSITE" id="PS01186">
    <property type="entry name" value="EGF_2"/>
    <property type="match status" value="2"/>
</dbReference>
<dbReference type="CDD" id="cd00063">
    <property type="entry name" value="FN3"/>
    <property type="match status" value="1"/>
</dbReference>